<evidence type="ECO:0000259" key="8">
    <source>
        <dbReference type="Pfam" id="PF00361"/>
    </source>
</evidence>
<dbReference type="PANTHER" id="PTHR22773">
    <property type="entry name" value="NADH DEHYDROGENASE"/>
    <property type="match status" value="1"/>
</dbReference>
<evidence type="ECO:0000313" key="10">
    <source>
        <dbReference type="Proteomes" id="UP001166191"/>
    </source>
</evidence>
<dbReference type="NCBIfam" id="NF004440">
    <property type="entry name" value="PRK05777.1-3"/>
    <property type="match status" value="1"/>
</dbReference>
<dbReference type="InterPro" id="IPR010096">
    <property type="entry name" value="NADH-Q_OxRdtase_suN/2"/>
</dbReference>
<evidence type="ECO:0000256" key="2">
    <source>
        <dbReference type="ARBA" id="ARBA00004127"/>
    </source>
</evidence>
<evidence type="ECO:0000256" key="5">
    <source>
        <dbReference type="ARBA" id="ARBA00023136"/>
    </source>
</evidence>
<dbReference type="HAMAP" id="MF_00445">
    <property type="entry name" value="NDH1_NuoN_1"/>
    <property type="match status" value="1"/>
</dbReference>
<dbReference type="NCBIfam" id="TIGR01770">
    <property type="entry name" value="NDH_I_N"/>
    <property type="match status" value="1"/>
</dbReference>
<dbReference type="Proteomes" id="UP001166191">
    <property type="component" value="Unassembled WGS sequence"/>
</dbReference>
<gene>
    <name evidence="6 9" type="primary">nuoN</name>
    <name evidence="9" type="ORF">KNW02_08960</name>
</gene>
<feature type="transmembrane region" description="Helical" evidence="6">
    <location>
        <begin position="271"/>
        <end position="290"/>
    </location>
</feature>
<keyword evidence="4 6" id="KW-1133">Transmembrane helix</keyword>
<comment type="function">
    <text evidence="1 6">NDH-1 shuttles electrons from NADH, via FMN and iron-sulfur (Fe-S) centers, to quinones in the respiratory chain. The immediate electron acceptor for the enzyme in this species is believed to be ubiquinone. Couples the redox reaction to proton translocation (for every two electrons transferred, four hydrogen ions are translocated across the cytoplasmic membrane), and thus conserves the redox energy in a proton gradient.</text>
</comment>
<accession>A0ABS6AI34</accession>
<comment type="subunit">
    <text evidence="6">NDH-1 is composed of 14 different subunits. Subunits NuoA, H, J, K, L, M, N constitute the membrane sector of the complex.</text>
</comment>
<keyword evidence="6" id="KW-0813">Transport</keyword>
<comment type="catalytic activity">
    <reaction evidence="6">
        <text>a quinone + NADH + 5 H(+)(in) = a quinol + NAD(+) + 4 H(+)(out)</text>
        <dbReference type="Rhea" id="RHEA:57888"/>
        <dbReference type="ChEBI" id="CHEBI:15378"/>
        <dbReference type="ChEBI" id="CHEBI:24646"/>
        <dbReference type="ChEBI" id="CHEBI:57540"/>
        <dbReference type="ChEBI" id="CHEBI:57945"/>
        <dbReference type="ChEBI" id="CHEBI:132124"/>
    </reaction>
</comment>
<feature type="transmembrane region" description="Helical" evidence="6">
    <location>
        <begin position="403"/>
        <end position="422"/>
    </location>
</feature>
<dbReference type="EC" id="7.1.1.-" evidence="6"/>
<dbReference type="Pfam" id="PF00361">
    <property type="entry name" value="Proton_antipo_M"/>
    <property type="match status" value="1"/>
</dbReference>
<evidence type="ECO:0000256" key="6">
    <source>
        <dbReference type="HAMAP-Rule" id="MF_00445"/>
    </source>
</evidence>
<feature type="transmembrane region" description="Helical" evidence="6">
    <location>
        <begin position="370"/>
        <end position="397"/>
    </location>
</feature>
<proteinExistence type="inferred from homology"/>
<comment type="caution">
    <text evidence="9">The sequence shown here is derived from an EMBL/GenBank/DDBJ whole genome shotgun (WGS) entry which is preliminary data.</text>
</comment>
<sequence length="500" mass="52623">MTALDFSTILPELLLAIYAMAALLAGAWFGKDAIAKPILWASVAALLLAGLYTGFADRPEQAAFFGMFYDDAFARFAKVVVLISAAAVLAMSADYMGRHGLMRFEYPILITLAAVGMMMMVSAGDLLSLYMGLELQSLSLYVVAAMRRESVKSSEAGLKYFVLGALSSGLLLYGASLVYGFSGTTDFAGIFTAVSGGRMSLGLLFGLVFLLVGLAFKVSAVPFHMWTPDVYEGAPTPVTAFFATAPKVAAMALIARLMFEAFGNVPGDWGQIIAALSVMSMFLGSIAGIGQRNIKRLMAYSSIAHMGFALVGLAAGTAYGVQAMLLYMAIYTVMNVGTFAFILSMERDGQPVTDLDSLNRFATAQPLKAFAVLFLMFSLAGVPPFLGFFAKFGVLAAAVNADMAWLAVLGVIASVIGAFYYLRIVYYMFFGAETDGVESHMGLVQSLALLVPAALLLLGAITMFGVDDAAAVAAQSLVGTEAVATDAAASGQAPTETPGE</sequence>
<evidence type="ECO:0000256" key="3">
    <source>
        <dbReference type="ARBA" id="ARBA00022692"/>
    </source>
</evidence>
<feature type="transmembrane region" description="Helical" evidence="6">
    <location>
        <begin position="158"/>
        <end position="181"/>
    </location>
</feature>
<keyword evidence="3 6" id="KW-0812">Transmembrane</keyword>
<evidence type="ECO:0000256" key="4">
    <source>
        <dbReference type="ARBA" id="ARBA00022989"/>
    </source>
</evidence>
<organism evidence="9 10">
    <name type="scientific">Paracoccus marinaquae</name>
    <dbReference type="NCBI Taxonomy" id="2841926"/>
    <lineage>
        <taxon>Bacteria</taxon>
        <taxon>Pseudomonadati</taxon>
        <taxon>Pseudomonadota</taxon>
        <taxon>Alphaproteobacteria</taxon>
        <taxon>Rhodobacterales</taxon>
        <taxon>Paracoccaceae</taxon>
        <taxon>Paracoccus</taxon>
    </lineage>
</organism>
<dbReference type="EMBL" id="JAHKNG010000012">
    <property type="protein sequence ID" value="MBU3030248.1"/>
    <property type="molecule type" value="Genomic_DNA"/>
</dbReference>
<keyword evidence="6" id="KW-0520">NAD</keyword>
<dbReference type="GO" id="GO:0016491">
    <property type="term" value="F:oxidoreductase activity"/>
    <property type="evidence" value="ECO:0007669"/>
    <property type="project" value="UniProtKB-KW"/>
</dbReference>
<feature type="transmembrane region" description="Helical" evidence="6">
    <location>
        <begin position="76"/>
        <end position="97"/>
    </location>
</feature>
<dbReference type="InterPro" id="IPR001750">
    <property type="entry name" value="ND/Mrp_TM"/>
</dbReference>
<comment type="subcellular location">
    <subcellularLocation>
        <location evidence="6">Cell membrane</location>
        <topology evidence="6">Multi-pass membrane protein</topology>
    </subcellularLocation>
    <subcellularLocation>
        <location evidence="2">Endomembrane system</location>
        <topology evidence="2">Multi-pass membrane protein</topology>
    </subcellularLocation>
    <subcellularLocation>
        <location evidence="7">Membrane</location>
        <topology evidence="7">Multi-pass membrane protein</topology>
    </subcellularLocation>
</comment>
<evidence type="ECO:0000313" key="9">
    <source>
        <dbReference type="EMBL" id="MBU3030248.1"/>
    </source>
</evidence>
<feature type="transmembrane region" description="Helical" evidence="6">
    <location>
        <begin position="297"/>
        <end position="319"/>
    </location>
</feature>
<feature type="transmembrane region" description="Helical" evidence="6">
    <location>
        <begin position="37"/>
        <end position="56"/>
    </location>
</feature>
<feature type="transmembrane region" description="Helical" evidence="6">
    <location>
        <begin position="325"/>
        <end position="343"/>
    </location>
</feature>
<keyword evidence="5 6" id="KW-0472">Membrane</keyword>
<protein>
    <recommendedName>
        <fullName evidence="6">NADH-quinone oxidoreductase subunit N</fullName>
        <ecNumber evidence="6">7.1.1.-</ecNumber>
    </recommendedName>
    <alternativeName>
        <fullName evidence="6">NADH dehydrogenase I subunit N</fullName>
    </alternativeName>
    <alternativeName>
        <fullName evidence="6">NDH-1 subunit N</fullName>
    </alternativeName>
</protein>
<keyword evidence="9" id="KW-0560">Oxidoreductase</keyword>
<keyword evidence="6" id="KW-0830">Ubiquinone</keyword>
<feature type="transmembrane region" description="Helical" evidence="6">
    <location>
        <begin position="238"/>
        <end position="259"/>
    </location>
</feature>
<evidence type="ECO:0000256" key="7">
    <source>
        <dbReference type="RuleBase" id="RU000320"/>
    </source>
</evidence>
<feature type="transmembrane region" description="Helical" evidence="6">
    <location>
        <begin position="201"/>
        <end position="226"/>
    </location>
</feature>
<comment type="similarity">
    <text evidence="6">Belongs to the complex I subunit 2 family.</text>
</comment>
<name>A0ABS6AI34_9RHOB</name>
<keyword evidence="6" id="KW-1003">Cell membrane</keyword>
<feature type="transmembrane region" description="Helical" evidence="6">
    <location>
        <begin position="443"/>
        <end position="466"/>
    </location>
</feature>
<keyword evidence="6" id="KW-1278">Translocase</keyword>
<evidence type="ECO:0000256" key="1">
    <source>
        <dbReference type="ARBA" id="ARBA00002378"/>
    </source>
</evidence>
<feature type="transmembrane region" description="Helical" evidence="6">
    <location>
        <begin position="13"/>
        <end position="30"/>
    </location>
</feature>
<feature type="transmembrane region" description="Helical" evidence="6">
    <location>
        <begin position="104"/>
        <end position="121"/>
    </location>
</feature>
<keyword evidence="10" id="KW-1185">Reference proteome</keyword>
<keyword evidence="6" id="KW-0874">Quinone</keyword>
<reference evidence="9" key="1">
    <citation type="submission" date="2021-06" db="EMBL/GenBank/DDBJ databases">
        <title>Paracoccus bacterium XHP0099 sp. nov., isolated from the surface waters of the Yellow Sea.</title>
        <authorList>
            <person name="Xue H."/>
            <person name="Zhang D."/>
        </authorList>
    </citation>
    <scope>NUCLEOTIDE SEQUENCE</scope>
    <source>
        <strain evidence="9">XHP0099</strain>
    </source>
</reference>
<feature type="domain" description="NADH:quinone oxidoreductase/Mrp antiporter transmembrane" evidence="8">
    <location>
        <begin position="123"/>
        <end position="417"/>
    </location>
</feature>
<dbReference type="RefSeq" id="WP_216032925.1">
    <property type="nucleotide sequence ID" value="NZ_JAHKNG010000012.1"/>
</dbReference>